<dbReference type="InterPro" id="IPR013604">
    <property type="entry name" value="7TM_chemorcpt"/>
</dbReference>
<evidence type="ECO:0000256" key="5">
    <source>
        <dbReference type="ARBA" id="ARBA00023136"/>
    </source>
</evidence>
<evidence type="ECO:0000256" key="6">
    <source>
        <dbReference type="SAM" id="Phobius"/>
    </source>
</evidence>
<evidence type="ECO:0000256" key="3">
    <source>
        <dbReference type="ARBA" id="ARBA00022692"/>
    </source>
</evidence>
<dbReference type="Pfam" id="PF08395">
    <property type="entry name" value="7tm_7"/>
    <property type="match status" value="1"/>
</dbReference>
<evidence type="ECO:0000313" key="8">
    <source>
        <dbReference type="Proteomes" id="UP001152798"/>
    </source>
</evidence>
<proteinExistence type="predicted"/>
<sequence length="77" mass="8988">MLSFHKQAKKFDDKLYKLIISDKSRSLLRNKRIMLHFRVQTVEDFTALGCFRFDFPLLCTIISAAVSSVLIMIQFSD</sequence>
<dbReference type="GO" id="GO:0050909">
    <property type="term" value="P:sensory perception of taste"/>
    <property type="evidence" value="ECO:0007669"/>
    <property type="project" value="InterPro"/>
</dbReference>
<evidence type="ECO:0000256" key="2">
    <source>
        <dbReference type="ARBA" id="ARBA00022475"/>
    </source>
</evidence>
<keyword evidence="4 6" id="KW-1133">Transmembrane helix</keyword>
<evidence type="ECO:0000256" key="4">
    <source>
        <dbReference type="ARBA" id="ARBA00022989"/>
    </source>
</evidence>
<gene>
    <name evidence="7" type="ORF">NEZAVI_LOCUS10476</name>
</gene>
<dbReference type="GO" id="GO:0005886">
    <property type="term" value="C:plasma membrane"/>
    <property type="evidence" value="ECO:0007669"/>
    <property type="project" value="UniProtKB-SubCell"/>
</dbReference>
<name>A0A9P0HG91_NEZVI</name>
<accession>A0A9P0HG91</accession>
<dbReference type="Proteomes" id="UP001152798">
    <property type="component" value="Chromosome 5"/>
</dbReference>
<keyword evidence="3 6" id="KW-0812">Transmembrane</keyword>
<organism evidence="7 8">
    <name type="scientific">Nezara viridula</name>
    <name type="common">Southern green stink bug</name>
    <name type="synonym">Cimex viridulus</name>
    <dbReference type="NCBI Taxonomy" id="85310"/>
    <lineage>
        <taxon>Eukaryota</taxon>
        <taxon>Metazoa</taxon>
        <taxon>Ecdysozoa</taxon>
        <taxon>Arthropoda</taxon>
        <taxon>Hexapoda</taxon>
        <taxon>Insecta</taxon>
        <taxon>Pterygota</taxon>
        <taxon>Neoptera</taxon>
        <taxon>Paraneoptera</taxon>
        <taxon>Hemiptera</taxon>
        <taxon>Heteroptera</taxon>
        <taxon>Panheteroptera</taxon>
        <taxon>Pentatomomorpha</taxon>
        <taxon>Pentatomoidea</taxon>
        <taxon>Pentatomidae</taxon>
        <taxon>Pentatominae</taxon>
        <taxon>Nezara</taxon>
    </lineage>
</organism>
<reference evidence="7" key="1">
    <citation type="submission" date="2022-01" db="EMBL/GenBank/DDBJ databases">
        <authorList>
            <person name="King R."/>
        </authorList>
    </citation>
    <scope>NUCLEOTIDE SEQUENCE</scope>
</reference>
<keyword evidence="8" id="KW-1185">Reference proteome</keyword>
<comment type="subcellular location">
    <subcellularLocation>
        <location evidence="1">Cell membrane</location>
        <topology evidence="1">Multi-pass membrane protein</topology>
    </subcellularLocation>
</comment>
<dbReference type="AlphaFoldDB" id="A0A9P0HG91"/>
<evidence type="ECO:0000256" key="1">
    <source>
        <dbReference type="ARBA" id="ARBA00004651"/>
    </source>
</evidence>
<dbReference type="EMBL" id="OV725081">
    <property type="protein sequence ID" value="CAH1401461.1"/>
    <property type="molecule type" value="Genomic_DNA"/>
</dbReference>
<keyword evidence="2" id="KW-1003">Cell membrane</keyword>
<dbReference type="OrthoDB" id="6616820at2759"/>
<keyword evidence="5 6" id="KW-0472">Membrane</keyword>
<feature type="transmembrane region" description="Helical" evidence="6">
    <location>
        <begin position="55"/>
        <end position="75"/>
    </location>
</feature>
<evidence type="ECO:0000313" key="7">
    <source>
        <dbReference type="EMBL" id="CAH1401461.1"/>
    </source>
</evidence>
<protein>
    <submittedName>
        <fullName evidence="7">Uncharacterized protein</fullName>
    </submittedName>
</protein>